<organism evidence="1 2">
    <name type="scientific">Artomyces pyxidatus</name>
    <dbReference type="NCBI Taxonomy" id="48021"/>
    <lineage>
        <taxon>Eukaryota</taxon>
        <taxon>Fungi</taxon>
        <taxon>Dikarya</taxon>
        <taxon>Basidiomycota</taxon>
        <taxon>Agaricomycotina</taxon>
        <taxon>Agaricomycetes</taxon>
        <taxon>Russulales</taxon>
        <taxon>Auriscalpiaceae</taxon>
        <taxon>Artomyces</taxon>
    </lineage>
</organism>
<reference evidence="1" key="1">
    <citation type="submission" date="2021-03" db="EMBL/GenBank/DDBJ databases">
        <authorList>
            <consortium name="DOE Joint Genome Institute"/>
            <person name="Ahrendt S."/>
            <person name="Looney B.P."/>
            <person name="Miyauchi S."/>
            <person name="Morin E."/>
            <person name="Drula E."/>
            <person name="Courty P.E."/>
            <person name="Chicoki N."/>
            <person name="Fauchery L."/>
            <person name="Kohler A."/>
            <person name="Kuo A."/>
            <person name="Labutti K."/>
            <person name="Pangilinan J."/>
            <person name="Lipzen A."/>
            <person name="Riley R."/>
            <person name="Andreopoulos W."/>
            <person name="He G."/>
            <person name="Johnson J."/>
            <person name="Barry K.W."/>
            <person name="Grigoriev I.V."/>
            <person name="Nagy L."/>
            <person name="Hibbett D."/>
            <person name="Henrissat B."/>
            <person name="Matheny P.B."/>
            <person name="Labbe J."/>
            <person name="Martin F."/>
        </authorList>
    </citation>
    <scope>NUCLEOTIDE SEQUENCE</scope>
    <source>
        <strain evidence="1">HHB10654</strain>
    </source>
</reference>
<protein>
    <submittedName>
        <fullName evidence="1">Uncharacterized protein</fullName>
    </submittedName>
</protein>
<proteinExistence type="predicted"/>
<sequence length="97" mass="10601">MTQEKITNSFFSCTLALNAVCTGLIAFRIWWQQPETRVSSNLTHVTIIFVESGAIYLVTLALLVGTYSAKADVFKVFLDITSPVIVSPRPSHALLAG</sequence>
<keyword evidence="2" id="KW-1185">Reference proteome</keyword>
<gene>
    <name evidence="1" type="ORF">BV25DRAFT_1821279</name>
</gene>
<dbReference type="Proteomes" id="UP000814140">
    <property type="component" value="Unassembled WGS sequence"/>
</dbReference>
<evidence type="ECO:0000313" key="2">
    <source>
        <dbReference type="Proteomes" id="UP000814140"/>
    </source>
</evidence>
<dbReference type="EMBL" id="MU277193">
    <property type="protein sequence ID" value="KAI0066358.1"/>
    <property type="molecule type" value="Genomic_DNA"/>
</dbReference>
<accession>A0ACB8TC50</accession>
<evidence type="ECO:0000313" key="1">
    <source>
        <dbReference type="EMBL" id="KAI0066358.1"/>
    </source>
</evidence>
<reference evidence="1" key="2">
    <citation type="journal article" date="2022" name="New Phytol.">
        <title>Evolutionary transition to the ectomycorrhizal habit in the genomes of a hyperdiverse lineage of mushroom-forming fungi.</title>
        <authorList>
            <person name="Looney B."/>
            <person name="Miyauchi S."/>
            <person name="Morin E."/>
            <person name="Drula E."/>
            <person name="Courty P.E."/>
            <person name="Kohler A."/>
            <person name="Kuo A."/>
            <person name="LaButti K."/>
            <person name="Pangilinan J."/>
            <person name="Lipzen A."/>
            <person name="Riley R."/>
            <person name="Andreopoulos W."/>
            <person name="He G."/>
            <person name="Johnson J."/>
            <person name="Nolan M."/>
            <person name="Tritt A."/>
            <person name="Barry K.W."/>
            <person name="Grigoriev I.V."/>
            <person name="Nagy L.G."/>
            <person name="Hibbett D."/>
            <person name="Henrissat B."/>
            <person name="Matheny P.B."/>
            <person name="Labbe J."/>
            <person name="Martin F.M."/>
        </authorList>
    </citation>
    <scope>NUCLEOTIDE SEQUENCE</scope>
    <source>
        <strain evidence="1">HHB10654</strain>
    </source>
</reference>
<name>A0ACB8TC50_9AGAM</name>
<comment type="caution">
    <text evidence="1">The sequence shown here is derived from an EMBL/GenBank/DDBJ whole genome shotgun (WGS) entry which is preliminary data.</text>
</comment>